<dbReference type="Proteomes" id="UP001595987">
    <property type="component" value="Unassembled WGS sequence"/>
</dbReference>
<dbReference type="RefSeq" id="WP_213534453.1">
    <property type="nucleotide sequence ID" value="NZ_BOVQ01000003.1"/>
</dbReference>
<gene>
    <name evidence="1" type="ORF">ACFO26_00685</name>
</gene>
<organism evidence="1 2">
    <name type="scientific">Lactococcus nasutitermitis</name>
    <dbReference type="NCBI Taxonomy" id="1652957"/>
    <lineage>
        <taxon>Bacteria</taxon>
        <taxon>Bacillati</taxon>
        <taxon>Bacillota</taxon>
        <taxon>Bacilli</taxon>
        <taxon>Lactobacillales</taxon>
        <taxon>Streptococcaceae</taxon>
        <taxon>Lactococcus</taxon>
    </lineage>
</organism>
<comment type="caution">
    <text evidence="1">The sequence shown here is derived from an EMBL/GenBank/DDBJ whole genome shotgun (WGS) entry which is preliminary data.</text>
</comment>
<keyword evidence="2" id="KW-1185">Reference proteome</keyword>
<protein>
    <submittedName>
        <fullName evidence="1">Uncharacterized protein</fullName>
    </submittedName>
</protein>
<proteinExistence type="predicted"/>
<evidence type="ECO:0000313" key="2">
    <source>
        <dbReference type="Proteomes" id="UP001595987"/>
    </source>
</evidence>
<sequence>MTRKLTEGKLYHADFDRFSTWTALAALLVPADFELAEVQDEIFQNGAAVIRLRYTRNGENIELNGKKITVAGTKYKCFMPSSGAYAWVIFGKEKNAIIFEREIEWSNGRTTEKWLHDTYLDTGKLDFIPVRRR</sequence>
<accession>A0ABV9JD75</accession>
<reference evidence="2" key="1">
    <citation type="journal article" date="2019" name="Int. J. Syst. Evol. Microbiol.">
        <title>The Global Catalogue of Microorganisms (GCM) 10K type strain sequencing project: providing services to taxonomists for standard genome sequencing and annotation.</title>
        <authorList>
            <consortium name="The Broad Institute Genomics Platform"/>
            <consortium name="The Broad Institute Genome Sequencing Center for Infectious Disease"/>
            <person name="Wu L."/>
            <person name="Ma J."/>
        </authorList>
    </citation>
    <scope>NUCLEOTIDE SEQUENCE [LARGE SCALE GENOMIC DNA]</scope>
    <source>
        <strain evidence="2">CCUG 63287</strain>
    </source>
</reference>
<dbReference type="EMBL" id="JBHSGD010000001">
    <property type="protein sequence ID" value="MFC4651425.1"/>
    <property type="molecule type" value="Genomic_DNA"/>
</dbReference>
<name>A0ABV9JD75_9LACT</name>
<evidence type="ECO:0000313" key="1">
    <source>
        <dbReference type="EMBL" id="MFC4651425.1"/>
    </source>
</evidence>